<sequence>MPSYIGSATALDVSLNLLLLNERIVLSDTGELDSSGGSKDESLINYQGDVVQASVLHATTVGSGNRTDSMAITAGLGLDLTSLGVDLTTSAKVLQAVASAECTNGSLHLSGYSDILGLTINGMPINVSGEPNQTLDIGGLIKVTINEQVGTDNSLTVTALRVEVLGSLGTPVAEVVVSRAEAGLICGSGPDGECPPAADFVTGGGFFNDDYGQRVNFGMNGGVFPSGELKGRFNLVAPGHHIRGSSVVDYRIIDATTRELDYIADDSGATFCTVTVADNGEPGRADTFGISCDSGYSASGTLSQGGNIQLHKPTSCKANDDSKGGGNGNKGGKKK</sequence>
<dbReference type="PATRIC" id="fig|1318628.3.peg.1497"/>
<dbReference type="NCBIfam" id="NF040603">
    <property type="entry name" value="choice_anch_P"/>
    <property type="match status" value="1"/>
</dbReference>
<gene>
    <name evidence="2" type="ORF">MARLIPOL_07474</name>
</gene>
<accession>R8B1X4</accession>
<keyword evidence="3" id="KW-1185">Reference proteome</keyword>
<evidence type="ECO:0000313" key="2">
    <source>
        <dbReference type="EMBL" id="EON92574.1"/>
    </source>
</evidence>
<evidence type="ECO:0000313" key="3">
    <source>
        <dbReference type="Proteomes" id="UP000016540"/>
    </source>
</evidence>
<dbReference type="NCBIfam" id="NF041523">
    <property type="entry name" value="post_COAP_1"/>
    <property type="match status" value="1"/>
</dbReference>
<protein>
    <submittedName>
        <fullName evidence="2">Uncharacterized protein</fullName>
    </submittedName>
</protein>
<dbReference type="STRING" id="1318628.MARLIPOL_07474"/>
<dbReference type="HOGENOM" id="CLU_828478_0_0_6"/>
<feature type="region of interest" description="Disordered" evidence="1">
    <location>
        <begin position="303"/>
        <end position="335"/>
    </location>
</feature>
<organism evidence="2 3">
    <name type="scientific">Marinobacter lipolyticus SM19</name>
    <dbReference type="NCBI Taxonomy" id="1318628"/>
    <lineage>
        <taxon>Bacteria</taxon>
        <taxon>Pseudomonadati</taxon>
        <taxon>Pseudomonadota</taxon>
        <taxon>Gammaproteobacteria</taxon>
        <taxon>Pseudomonadales</taxon>
        <taxon>Marinobacteraceae</taxon>
        <taxon>Marinobacter</taxon>
    </lineage>
</organism>
<evidence type="ECO:0000256" key="1">
    <source>
        <dbReference type="SAM" id="MobiDB-lite"/>
    </source>
</evidence>
<dbReference type="EMBL" id="ASAD01000010">
    <property type="protein sequence ID" value="EON92574.1"/>
    <property type="molecule type" value="Genomic_DNA"/>
</dbReference>
<reference evidence="2 3" key="1">
    <citation type="journal article" date="2013" name="Genome Announc.">
        <title>Draft Genome Sequence of the Moderately Halophilic Bacterium Marinobacter lipolyticus Strain SM19.</title>
        <authorList>
            <person name="Papke R.T."/>
            <person name="de la Haba R.R."/>
            <person name="Infante-Dominguez C."/>
            <person name="Perez D."/>
            <person name="Sanchez-Porro C."/>
            <person name="Lapierre P."/>
            <person name="Ventosa A."/>
        </authorList>
    </citation>
    <scope>NUCLEOTIDE SEQUENCE [LARGE SCALE GENOMIC DNA]</scope>
    <source>
        <strain evidence="2 3">SM19</strain>
    </source>
</reference>
<dbReference type="OrthoDB" id="6355232at2"/>
<name>R8B1X4_9GAMM</name>
<comment type="caution">
    <text evidence="2">The sequence shown here is derived from an EMBL/GenBank/DDBJ whole genome shotgun (WGS) entry which is preliminary data.</text>
</comment>
<feature type="compositionally biased region" description="Gly residues" evidence="1">
    <location>
        <begin position="324"/>
        <end position="335"/>
    </location>
</feature>
<proteinExistence type="predicted"/>
<dbReference type="Proteomes" id="UP000016540">
    <property type="component" value="Unassembled WGS sequence"/>
</dbReference>
<dbReference type="AlphaFoldDB" id="R8B1X4"/>